<accession>A0ABS5F4A0</accession>
<keyword evidence="4" id="KW-1003">Cell membrane</keyword>
<feature type="transmembrane region" description="Helical" evidence="9">
    <location>
        <begin position="101"/>
        <end position="128"/>
    </location>
</feature>
<dbReference type="Pfam" id="PF02308">
    <property type="entry name" value="MgtC"/>
    <property type="match status" value="1"/>
</dbReference>
<evidence type="ECO:0000256" key="2">
    <source>
        <dbReference type="ARBA" id="ARBA00009298"/>
    </source>
</evidence>
<evidence type="ECO:0000259" key="10">
    <source>
        <dbReference type="Pfam" id="PF02308"/>
    </source>
</evidence>
<dbReference type="Gene3D" id="3.30.70.260">
    <property type="match status" value="1"/>
</dbReference>
<comment type="caution">
    <text evidence="12">The sequence shown here is derived from an EMBL/GenBank/DDBJ whole genome shotgun (WGS) entry which is preliminary data.</text>
</comment>
<evidence type="ECO:0000256" key="1">
    <source>
        <dbReference type="ARBA" id="ARBA00004651"/>
    </source>
</evidence>
<evidence type="ECO:0000256" key="6">
    <source>
        <dbReference type="ARBA" id="ARBA00022989"/>
    </source>
</evidence>
<dbReference type="PRINTS" id="PR01837">
    <property type="entry name" value="MGTCSAPBPROT"/>
</dbReference>
<dbReference type="PANTHER" id="PTHR33778">
    <property type="entry name" value="PROTEIN MGTC"/>
    <property type="match status" value="1"/>
</dbReference>
<feature type="transmembrane region" description="Helical" evidence="9">
    <location>
        <begin position="9"/>
        <end position="25"/>
    </location>
</feature>
<dbReference type="Proteomes" id="UP001196870">
    <property type="component" value="Unassembled WGS sequence"/>
</dbReference>
<dbReference type="RefSeq" id="WP_211855082.1">
    <property type="nucleotide sequence ID" value="NZ_JAAGBB010000033.1"/>
</dbReference>
<dbReference type="InterPro" id="IPR049177">
    <property type="entry name" value="MgtC_SapB_SrpB_YhiD_N"/>
</dbReference>
<evidence type="ECO:0000256" key="4">
    <source>
        <dbReference type="ARBA" id="ARBA00022475"/>
    </source>
</evidence>
<evidence type="ECO:0000256" key="7">
    <source>
        <dbReference type="ARBA" id="ARBA00023136"/>
    </source>
</evidence>
<feature type="transmembrane region" description="Helical" evidence="9">
    <location>
        <begin position="37"/>
        <end position="57"/>
    </location>
</feature>
<sequence length="237" mass="24233">MTIGLEQSALNLLAAMVLGVVIGIEREWRHPYEGLRINVLVALGSAGFVLCSQLVAGDNSPTRIAGQVVTGIGFLGAGLIFRQGGDVKGLKTAATLWCASAVGVLAGFGAFANAALLTGFVLTVNLVLRPLGRMIERGFGITPLPPDRGGGSYRLQIICDAASLPALRTALAAAVEAAAGVRLRDLEGNLLAGGTAEVKAALTVETAAATTLERILAGLAKAHPIASARWRVEMAGG</sequence>
<evidence type="ECO:0000313" key="12">
    <source>
        <dbReference type="EMBL" id="MBR0667298.1"/>
    </source>
</evidence>
<evidence type="ECO:0000259" key="11">
    <source>
        <dbReference type="Pfam" id="PF21770"/>
    </source>
</evidence>
<evidence type="ECO:0000256" key="3">
    <source>
        <dbReference type="ARBA" id="ARBA00013833"/>
    </source>
</evidence>
<organism evidence="12 13">
    <name type="scientific">Plastoroseomonas hellenica</name>
    <dbReference type="NCBI Taxonomy" id="2687306"/>
    <lineage>
        <taxon>Bacteria</taxon>
        <taxon>Pseudomonadati</taxon>
        <taxon>Pseudomonadota</taxon>
        <taxon>Alphaproteobacteria</taxon>
        <taxon>Acetobacterales</taxon>
        <taxon>Acetobacteraceae</taxon>
        <taxon>Plastoroseomonas</taxon>
    </lineage>
</organism>
<comment type="subcellular location">
    <subcellularLocation>
        <location evidence="9">Cell inner membrane</location>
        <topology evidence="9">Multi-pass membrane protein</topology>
    </subcellularLocation>
    <subcellularLocation>
        <location evidence="1">Cell membrane</location>
        <topology evidence="1">Multi-pass membrane protein</topology>
    </subcellularLocation>
</comment>
<protein>
    <recommendedName>
        <fullName evidence="3 9">Protein MgtC</fullName>
    </recommendedName>
</protein>
<dbReference type="InterPro" id="IPR048640">
    <property type="entry name" value="MgtC-like_C"/>
</dbReference>
<evidence type="ECO:0000313" key="13">
    <source>
        <dbReference type="Proteomes" id="UP001196870"/>
    </source>
</evidence>
<keyword evidence="5 9" id="KW-0812">Transmembrane</keyword>
<keyword evidence="7 9" id="KW-0472">Membrane</keyword>
<feature type="transmembrane region" description="Helical" evidence="9">
    <location>
        <begin position="64"/>
        <end position="81"/>
    </location>
</feature>
<evidence type="ECO:0000256" key="9">
    <source>
        <dbReference type="RuleBase" id="RU365041"/>
    </source>
</evidence>
<dbReference type="InterPro" id="IPR003416">
    <property type="entry name" value="MgtC/SapB/SrpB/YhiD_fam"/>
</dbReference>
<name>A0ABS5F4A0_9PROT</name>
<proteinExistence type="inferred from homology"/>
<keyword evidence="13" id="KW-1185">Reference proteome</keyword>
<dbReference type="EMBL" id="JAAGBB010000033">
    <property type="protein sequence ID" value="MBR0667298.1"/>
    <property type="molecule type" value="Genomic_DNA"/>
</dbReference>
<dbReference type="PANTHER" id="PTHR33778:SF3">
    <property type="entry name" value="PROTEIN MGTC"/>
    <property type="match status" value="1"/>
</dbReference>
<dbReference type="Pfam" id="PF21770">
    <property type="entry name" value="MgtC_SapB_C"/>
    <property type="match status" value="1"/>
</dbReference>
<reference evidence="13" key="1">
    <citation type="journal article" date="2021" name="Syst. Appl. Microbiol.">
        <title>Roseomonas hellenica sp. nov., isolated from roots of wild-growing Alkanna tinctoria.</title>
        <authorList>
            <person name="Rat A."/>
            <person name="Naranjo H.D."/>
            <person name="Lebbe L."/>
            <person name="Cnockaert M."/>
            <person name="Krigas N."/>
            <person name="Grigoriadou K."/>
            <person name="Maloupa E."/>
            <person name="Willems A."/>
        </authorList>
    </citation>
    <scope>NUCLEOTIDE SEQUENCE [LARGE SCALE GENOMIC DNA]</scope>
    <source>
        <strain evidence="13">LMG 31523</strain>
    </source>
</reference>
<gene>
    <name evidence="12" type="ORF">GXW71_23270</name>
</gene>
<evidence type="ECO:0000256" key="5">
    <source>
        <dbReference type="ARBA" id="ARBA00022692"/>
    </source>
</evidence>
<feature type="domain" description="MgtC-like C-terminal" evidence="11">
    <location>
        <begin position="153"/>
        <end position="230"/>
    </location>
</feature>
<keyword evidence="6 9" id="KW-1133">Transmembrane helix</keyword>
<evidence type="ECO:0000256" key="8">
    <source>
        <dbReference type="ARBA" id="ARBA00025369"/>
    </source>
</evidence>
<feature type="domain" description="MgtC/SapB/SrpB/YhiD N-terminal" evidence="10">
    <location>
        <begin position="12"/>
        <end position="133"/>
    </location>
</feature>
<keyword evidence="9" id="KW-0997">Cell inner membrane</keyword>
<comment type="function">
    <text evidence="8">Virulence factor required for growth in low Mg(2+) medium and for intramacrophage survival. May be involved in regulating membrane potential by activating Na(+)/K(+)-ATPase.</text>
</comment>
<comment type="similarity">
    <text evidence="2 9">Belongs to the MgtC/SapB family.</text>
</comment>